<dbReference type="RefSeq" id="WP_274120872.1">
    <property type="nucleotide sequence ID" value="NZ_JANIAM010000026.1"/>
</dbReference>
<organism evidence="1 2">
    <name type="scientific">Pseudomonas asiatica</name>
    <dbReference type="NCBI Taxonomy" id="2219225"/>
    <lineage>
        <taxon>Bacteria</taxon>
        <taxon>Pseudomonadati</taxon>
        <taxon>Pseudomonadota</taxon>
        <taxon>Gammaproteobacteria</taxon>
        <taxon>Pseudomonadales</taxon>
        <taxon>Pseudomonadaceae</taxon>
        <taxon>Pseudomonas</taxon>
    </lineage>
</organism>
<dbReference type="Proteomes" id="UP001150728">
    <property type="component" value="Unassembled WGS sequence"/>
</dbReference>
<evidence type="ECO:0000313" key="2">
    <source>
        <dbReference type="Proteomes" id="UP001150728"/>
    </source>
</evidence>
<sequence length="199" mass="21761">MLIKFNPVFSDQLLTVYKQGDSLTIDGLTLDFSALAEGATLPAEALGCPWITAPVERVNGRLVLTLTLPHGHDAPYEVRFPQDVFFEENGKVPLPTPDPETYAPAQGFAAIDWTLVETAEDKAAAAATQLLESVTQEIAQRRMAADTAIAPLQDAVDLEEATAEEVDRLKNWKRYRIALSRVPEQSGYPAAIDWPATPN</sequence>
<proteinExistence type="predicted"/>
<evidence type="ECO:0000313" key="1">
    <source>
        <dbReference type="EMBL" id="MDD2114955.1"/>
    </source>
</evidence>
<reference evidence="1" key="1">
    <citation type="submission" date="2022-07" db="EMBL/GenBank/DDBJ databases">
        <title>Multi-strain Analysis of Pseudomonas putida Reveals Metabolic and Genetic Diversity.</title>
        <authorList>
            <person name="Monk J.M."/>
        </authorList>
    </citation>
    <scope>NUCLEOTIDE SEQUENCE</scope>
    <source>
        <strain evidence="1">17633</strain>
    </source>
</reference>
<comment type="caution">
    <text evidence="1">The sequence shown here is derived from an EMBL/GenBank/DDBJ whole genome shotgun (WGS) entry which is preliminary data.</text>
</comment>
<protein>
    <submittedName>
        <fullName evidence="1">Tail fiber assembly protein</fullName>
    </submittedName>
</protein>
<gene>
    <name evidence="1" type="ORF">NP554_24515</name>
</gene>
<dbReference type="InterPro" id="IPR003458">
    <property type="entry name" value="Phage_T4_Gp38_tail_assem"/>
</dbReference>
<name>A0A9X4DF47_9PSED</name>
<accession>A0A9X4DF47</accession>
<dbReference type="EMBL" id="JANIAM010000026">
    <property type="protein sequence ID" value="MDD2114955.1"/>
    <property type="molecule type" value="Genomic_DNA"/>
</dbReference>
<dbReference type="Pfam" id="PF02413">
    <property type="entry name" value="Caudo_TAP"/>
    <property type="match status" value="1"/>
</dbReference>
<dbReference type="AlphaFoldDB" id="A0A9X4DF47"/>